<sequence>MTGSKSASDTPRAVASRRVWLWGIGAALIAALISLAVGDRMSRPVFDAWQRLAPRDLSASNVRVVLIDGESLKQLGPWPWPRYHLARLTQAIAAQKPAAIGFDMLFPEPDRVSPETFAALYPELSPASAAEVRALVSMDQPFGQIIGSAPVVLGRAGVRQDGVDPASLIVDAEIAGTPPPALPHAPEATTNIAVLEGSALGHGLLNGPPDDDGVIRHVPMLQKIGERAMPGLALELARVGEDQERIGIAPDHVAIGAHVVPVDAKGQMRLRFGDVPLRHLYSAEEVLKQRFDPRAFTGRIVLIGLAAEGTADVVTTPMHASFYGTLVQAQAIDAILRGGWLLRPWWAPIAEWGAAVLLALAILCRMPGRRWVRWTVPLGGAAIVVVGAWLVFDHASLIVDPIRPLLVAAATALAVFAASFVEARRERERLRETLVQERVAAAATEGELQAARSIQLGMLPPRDQLASLDPRIDIDALLEPAKSVGGDFFDVARLDDDRIFFVVADVTGKGTPAALFMALSKALTKSIMLREAGRLDEAATLLNEELSRDNGEAMGVTMLMGTLDLATGQAVLLSAGHENPFLARGDAVDEHRLDGGPPFCLVDFPYPAEPLTLAPGEALVLITDGITEAQNEDGALFGAAPARVAVAKHADASAREMTEALRDAVRAFEAGTEPTDDLTVMVLRYKGAA</sequence>
<feature type="domain" description="PPM-type phosphatase" evidence="3">
    <location>
        <begin position="469"/>
        <end position="685"/>
    </location>
</feature>
<evidence type="ECO:0000313" key="6">
    <source>
        <dbReference type="Proteomes" id="UP000282971"/>
    </source>
</evidence>
<keyword evidence="2" id="KW-0472">Membrane</keyword>
<dbReference type="Proteomes" id="UP000282971">
    <property type="component" value="Unassembled WGS sequence"/>
</dbReference>
<dbReference type="InterPro" id="IPR007890">
    <property type="entry name" value="CHASE2"/>
</dbReference>
<dbReference type="OrthoDB" id="9789782at2"/>
<feature type="domain" description="CHASE2" evidence="4">
    <location>
        <begin position="38"/>
        <end position="365"/>
    </location>
</feature>
<evidence type="ECO:0000259" key="4">
    <source>
        <dbReference type="SMART" id="SM01080"/>
    </source>
</evidence>
<organism evidence="5 6">
    <name type="scientific">Sphingomonas crocodyli</name>
    <dbReference type="NCBI Taxonomy" id="1979270"/>
    <lineage>
        <taxon>Bacteria</taxon>
        <taxon>Pseudomonadati</taxon>
        <taxon>Pseudomonadota</taxon>
        <taxon>Alphaproteobacteria</taxon>
        <taxon>Sphingomonadales</taxon>
        <taxon>Sphingomonadaceae</taxon>
        <taxon>Sphingomonas</taxon>
    </lineage>
</organism>
<comment type="caution">
    <text evidence="5">The sequence shown here is derived from an EMBL/GenBank/DDBJ whole genome shotgun (WGS) entry which is preliminary data.</text>
</comment>
<dbReference type="GO" id="GO:0016791">
    <property type="term" value="F:phosphatase activity"/>
    <property type="evidence" value="ECO:0007669"/>
    <property type="project" value="TreeGrafter"/>
</dbReference>
<dbReference type="RefSeq" id="WP_127745094.1">
    <property type="nucleotide sequence ID" value="NZ_SACN01000002.1"/>
</dbReference>
<feature type="transmembrane region" description="Helical" evidence="2">
    <location>
        <begin position="404"/>
        <end position="421"/>
    </location>
</feature>
<dbReference type="AlphaFoldDB" id="A0A437M050"/>
<protein>
    <submittedName>
        <fullName evidence="5">CHASE2 domain-containing protein</fullName>
    </submittedName>
</protein>
<dbReference type="Pfam" id="PF05226">
    <property type="entry name" value="CHASE2"/>
    <property type="match status" value="1"/>
</dbReference>
<evidence type="ECO:0000313" key="5">
    <source>
        <dbReference type="EMBL" id="RVT91079.1"/>
    </source>
</evidence>
<dbReference type="SMART" id="SM00331">
    <property type="entry name" value="PP2C_SIG"/>
    <property type="match status" value="1"/>
</dbReference>
<evidence type="ECO:0000256" key="2">
    <source>
        <dbReference type="SAM" id="Phobius"/>
    </source>
</evidence>
<keyword evidence="2" id="KW-1133">Transmembrane helix</keyword>
<feature type="transmembrane region" description="Helical" evidence="2">
    <location>
        <begin position="20"/>
        <end position="38"/>
    </location>
</feature>
<dbReference type="Gene3D" id="3.60.40.10">
    <property type="entry name" value="PPM-type phosphatase domain"/>
    <property type="match status" value="1"/>
</dbReference>
<accession>A0A437M050</accession>
<dbReference type="Pfam" id="PF07228">
    <property type="entry name" value="SpoIIE"/>
    <property type="match status" value="1"/>
</dbReference>
<proteinExistence type="predicted"/>
<gene>
    <name evidence="5" type="ORF">EOD43_16255</name>
</gene>
<evidence type="ECO:0000259" key="3">
    <source>
        <dbReference type="SMART" id="SM00331"/>
    </source>
</evidence>
<evidence type="ECO:0000256" key="1">
    <source>
        <dbReference type="ARBA" id="ARBA00022801"/>
    </source>
</evidence>
<dbReference type="PANTHER" id="PTHR43156">
    <property type="entry name" value="STAGE II SPORULATION PROTEIN E-RELATED"/>
    <property type="match status" value="1"/>
</dbReference>
<dbReference type="InterPro" id="IPR052016">
    <property type="entry name" value="Bact_Sigma-Reg"/>
</dbReference>
<name>A0A437M050_9SPHN</name>
<dbReference type="PANTHER" id="PTHR43156:SF2">
    <property type="entry name" value="STAGE II SPORULATION PROTEIN E"/>
    <property type="match status" value="1"/>
</dbReference>
<reference evidence="5 6" key="1">
    <citation type="submission" date="2019-01" db="EMBL/GenBank/DDBJ databases">
        <authorList>
            <person name="Chen W.-M."/>
        </authorList>
    </citation>
    <scope>NUCLEOTIDE SEQUENCE [LARGE SCALE GENOMIC DNA]</scope>
    <source>
        <strain evidence="5 6">CCP-7</strain>
    </source>
</reference>
<keyword evidence="6" id="KW-1185">Reference proteome</keyword>
<dbReference type="SMART" id="SM01080">
    <property type="entry name" value="CHASE2"/>
    <property type="match status" value="1"/>
</dbReference>
<dbReference type="InterPro" id="IPR036457">
    <property type="entry name" value="PPM-type-like_dom_sf"/>
</dbReference>
<dbReference type="InterPro" id="IPR001932">
    <property type="entry name" value="PPM-type_phosphatase-like_dom"/>
</dbReference>
<feature type="transmembrane region" description="Helical" evidence="2">
    <location>
        <begin position="371"/>
        <end position="392"/>
    </location>
</feature>
<keyword evidence="1" id="KW-0378">Hydrolase</keyword>
<keyword evidence="2" id="KW-0812">Transmembrane</keyword>
<dbReference type="SUPFAM" id="SSF81606">
    <property type="entry name" value="PP2C-like"/>
    <property type="match status" value="1"/>
</dbReference>
<feature type="transmembrane region" description="Helical" evidence="2">
    <location>
        <begin position="345"/>
        <end position="364"/>
    </location>
</feature>
<dbReference type="EMBL" id="SACN01000002">
    <property type="protein sequence ID" value="RVT91079.1"/>
    <property type="molecule type" value="Genomic_DNA"/>
</dbReference>